<dbReference type="RefSeq" id="WP_146981647.1">
    <property type="nucleotide sequence ID" value="NZ_VOSM01000005.1"/>
</dbReference>
<reference evidence="2 3" key="1">
    <citation type="submission" date="2019-08" db="EMBL/GenBank/DDBJ databases">
        <title>Bradymonadales sp. TMQ4.</title>
        <authorList>
            <person name="Liang Q."/>
        </authorList>
    </citation>
    <scope>NUCLEOTIDE SEQUENCE [LARGE SCALE GENOMIC DNA]</scope>
    <source>
        <strain evidence="2 3">TMQ4</strain>
    </source>
</reference>
<feature type="transmembrane region" description="Helical" evidence="1">
    <location>
        <begin position="537"/>
        <end position="558"/>
    </location>
</feature>
<sequence>MVLWTASAAADPQVGEEASEAEAAPGLCVLEAVEGGVRCVGGAGEEVQLEHPALYGDPNRYRERQGGRRPVGPVRLSDRYYYGVRAELLVFDAQQRAVIERVALPTTLREIEAVREGETPYLRLHLEGESTPALRYTPGVSSNAAAYGGPWSWPETLGAMQDALWREEVALGREPGAVQAPDPELEAEQPDDGALLEAMSARAELDRTNIYYALYRAEALLRLARPEEARSAAMQAAERDAPWYDLLRASARLRYFGLDAAADLAMGRGLEAMRDAGVRPGAMTSPVAASFMFIWLREALDRVAGAPRVNEADATVSAARVLEQAEEAMPNAEGLRAAWRALGAESVAHLTRPGPGAMVEEAVDEVDEHLVIGLGLLLAMLGGGAVVGLGRGRGRWVAADVLVLASLLAISAWNLGELGRAAQRAAFVWEAPVEIGSDALNAPGARAWLDGLADSGARSQLREIIGVQELAMTRGRPLEGGIDGDTIARQLEDAIDAHLAAHAIDSPAELEVSPAVREEFGWLDAVRAIDLRGGRGLLVAAGLVLNALMLGGLVWVLLGRSPALGRRLRGWWPGAPAALGPARVGVWAAFCVGLAGVTPLASAVRGVCGEVWAGYYGLAPLAEAPGPQPWAVTLLVGALALHLGAVVQERASAARRARRAASAAPVDAT</sequence>
<proteinExistence type="predicted"/>
<protein>
    <submittedName>
        <fullName evidence="2">Uncharacterized protein</fullName>
    </submittedName>
</protein>
<accession>A0A5C6XH35</accession>
<keyword evidence="1" id="KW-1133">Transmembrane helix</keyword>
<keyword evidence="1" id="KW-0472">Membrane</keyword>
<gene>
    <name evidence="2" type="ORF">FRC98_11810</name>
</gene>
<keyword evidence="1" id="KW-0812">Transmembrane</keyword>
<evidence type="ECO:0000313" key="2">
    <source>
        <dbReference type="EMBL" id="TXD36518.1"/>
    </source>
</evidence>
<feature type="transmembrane region" description="Helical" evidence="1">
    <location>
        <begin position="630"/>
        <end position="648"/>
    </location>
</feature>
<name>A0A5C6XH35_9DELT</name>
<comment type="caution">
    <text evidence="2">The sequence shown here is derived from an EMBL/GenBank/DDBJ whole genome shotgun (WGS) entry which is preliminary data.</text>
</comment>
<keyword evidence="3" id="KW-1185">Reference proteome</keyword>
<organism evidence="2 3">
    <name type="scientific">Lujinxingia vulgaris</name>
    <dbReference type="NCBI Taxonomy" id="2600176"/>
    <lineage>
        <taxon>Bacteria</taxon>
        <taxon>Deltaproteobacteria</taxon>
        <taxon>Bradymonadales</taxon>
        <taxon>Lujinxingiaceae</taxon>
        <taxon>Lujinxingia</taxon>
    </lineage>
</organism>
<evidence type="ECO:0000256" key="1">
    <source>
        <dbReference type="SAM" id="Phobius"/>
    </source>
</evidence>
<dbReference type="AlphaFoldDB" id="A0A5C6XH35"/>
<dbReference type="Proteomes" id="UP000321412">
    <property type="component" value="Unassembled WGS sequence"/>
</dbReference>
<evidence type="ECO:0000313" key="3">
    <source>
        <dbReference type="Proteomes" id="UP000321412"/>
    </source>
</evidence>
<dbReference type="EMBL" id="VOSM01000005">
    <property type="protein sequence ID" value="TXD36518.1"/>
    <property type="molecule type" value="Genomic_DNA"/>
</dbReference>
<dbReference type="OrthoDB" id="5489982at2"/>